<dbReference type="PANTHER" id="PTHR46233">
    <property type="entry name" value="HYDROXYACYLGLUTATHIONE HYDROLASE GLOC"/>
    <property type="match status" value="1"/>
</dbReference>
<dbReference type="SMART" id="SM00849">
    <property type="entry name" value="Lactamase_B"/>
    <property type="match status" value="1"/>
</dbReference>
<keyword evidence="7" id="KW-1185">Reference proteome</keyword>
<feature type="domain" description="Metallo-beta-lactamase" evidence="5">
    <location>
        <begin position="13"/>
        <end position="193"/>
    </location>
</feature>
<reference evidence="6 7" key="1">
    <citation type="submission" date="2023-11" db="EMBL/GenBank/DDBJ databases">
        <title>Gilvimarinus fulvus sp. nov., isolated from the surface of Kelp.</title>
        <authorList>
            <person name="Sun Y.Y."/>
            <person name="Gong Y."/>
            <person name="Du Z.J."/>
        </authorList>
    </citation>
    <scope>NUCLEOTIDE SEQUENCE [LARGE SCALE GENOMIC DNA]</scope>
    <source>
        <strain evidence="6 7">SDUM040013</strain>
    </source>
</reference>
<evidence type="ECO:0000256" key="3">
    <source>
        <dbReference type="ARBA" id="ARBA00022801"/>
    </source>
</evidence>
<evidence type="ECO:0000313" key="6">
    <source>
        <dbReference type="EMBL" id="MDX6849853.1"/>
    </source>
</evidence>
<dbReference type="CDD" id="cd07737">
    <property type="entry name" value="YcbL-like_MBL-fold"/>
    <property type="match status" value="1"/>
</dbReference>
<accession>A0ABU4RYA1</accession>
<evidence type="ECO:0000259" key="5">
    <source>
        <dbReference type="SMART" id="SM00849"/>
    </source>
</evidence>
<dbReference type="RefSeq" id="WP_302723556.1">
    <property type="nucleotide sequence ID" value="NZ_JAULRU010000617.1"/>
</dbReference>
<comment type="cofactor">
    <cofactor evidence="1">
        <name>Zn(2+)</name>
        <dbReference type="ChEBI" id="CHEBI:29105"/>
    </cofactor>
</comment>
<evidence type="ECO:0000256" key="2">
    <source>
        <dbReference type="ARBA" id="ARBA00022723"/>
    </source>
</evidence>
<evidence type="ECO:0000256" key="4">
    <source>
        <dbReference type="ARBA" id="ARBA00022833"/>
    </source>
</evidence>
<dbReference type="Pfam" id="PF00753">
    <property type="entry name" value="Lactamase_B"/>
    <property type="match status" value="1"/>
</dbReference>
<keyword evidence="4" id="KW-0862">Zinc</keyword>
<name>A0ABU4RYA1_9GAMM</name>
<keyword evidence="3" id="KW-0378">Hydrolase</keyword>
<organism evidence="6 7">
    <name type="scientific">Gilvimarinus gilvus</name>
    <dbReference type="NCBI Taxonomy" id="3058038"/>
    <lineage>
        <taxon>Bacteria</taxon>
        <taxon>Pseudomonadati</taxon>
        <taxon>Pseudomonadota</taxon>
        <taxon>Gammaproteobacteria</taxon>
        <taxon>Cellvibrionales</taxon>
        <taxon>Cellvibrionaceae</taxon>
        <taxon>Gilvimarinus</taxon>
    </lineage>
</organism>
<evidence type="ECO:0000256" key="1">
    <source>
        <dbReference type="ARBA" id="ARBA00001947"/>
    </source>
</evidence>
<dbReference type="Proteomes" id="UP001273505">
    <property type="component" value="Unassembled WGS sequence"/>
</dbReference>
<dbReference type="InterPro" id="IPR001279">
    <property type="entry name" value="Metallo-B-lactamas"/>
</dbReference>
<keyword evidence="2" id="KW-0479">Metal-binding</keyword>
<dbReference type="SUPFAM" id="SSF56281">
    <property type="entry name" value="Metallo-hydrolase/oxidoreductase"/>
    <property type="match status" value="1"/>
</dbReference>
<dbReference type="EMBL" id="JAXAFO010000016">
    <property type="protein sequence ID" value="MDX6849853.1"/>
    <property type="molecule type" value="Genomic_DNA"/>
</dbReference>
<protein>
    <submittedName>
        <fullName evidence="6">MBL fold metallo-hydrolase</fullName>
    </submittedName>
</protein>
<sequence length="215" mass="23616">MLHVEIIPVTHYQQNCSFIWCDETLEAALVDPGGEPEKLIARVQRSEFTLTKVLLTHGHMDHVGAVTPIARAFDTPVVGPHRAESFWLDMLDKQASMMGFAPCEPVVPSVWLNDGDVVTLGNRHLQVFHCPGHTPGHVVFVDLDAAIAFVGDVLFKGSVGRTDFPRGNQQQLIDSIHSKLWPLGDHIQFVPGHGPTSTFGAERASNPFVADKHFG</sequence>
<gene>
    <name evidence="6" type="ORF">SCD92_10815</name>
</gene>
<comment type="caution">
    <text evidence="6">The sequence shown here is derived from an EMBL/GenBank/DDBJ whole genome shotgun (WGS) entry which is preliminary data.</text>
</comment>
<proteinExistence type="predicted"/>
<dbReference type="Gene3D" id="3.60.15.10">
    <property type="entry name" value="Ribonuclease Z/Hydroxyacylglutathione hydrolase-like"/>
    <property type="match status" value="1"/>
</dbReference>
<dbReference type="InterPro" id="IPR036866">
    <property type="entry name" value="RibonucZ/Hydroxyglut_hydro"/>
</dbReference>
<dbReference type="InterPro" id="IPR051453">
    <property type="entry name" value="MBL_Glyoxalase_II"/>
</dbReference>
<dbReference type="PANTHER" id="PTHR46233:SF3">
    <property type="entry name" value="HYDROXYACYLGLUTATHIONE HYDROLASE GLOC"/>
    <property type="match status" value="1"/>
</dbReference>
<evidence type="ECO:0000313" key="7">
    <source>
        <dbReference type="Proteomes" id="UP001273505"/>
    </source>
</evidence>